<name>A0A365QZ40_9BURK</name>
<protein>
    <submittedName>
        <fullName evidence="1">PAAR domain-containing protein</fullName>
    </submittedName>
</protein>
<sequence length="190" mass="19612">MKRRIASVGDTLSSGGTVLPAGGPPMTFMGHQVALVGGQAFCTACKSNGVIAKSGGPYRIQFVAEIALDGDIVMCKCPRPPRIIATLSGESWCDDDLGGSGQQSSSGFAAAGVAAAGAVASTLTKAYDEQVKVTADGPAGYPYYVETTDGRVFQGKLDASGMLPRIHTGHNSDDYTVYWGDDAIAKQNEA</sequence>
<dbReference type="AlphaFoldDB" id="A0A365QZ40"/>
<keyword evidence="2" id="KW-1185">Reference proteome</keyword>
<accession>A0A365QZ40</accession>
<gene>
    <name evidence="1" type="ORF">DPV79_09210</name>
</gene>
<dbReference type="EMBL" id="QMFZ01000005">
    <property type="protein sequence ID" value="RBB41097.1"/>
    <property type="molecule type" value="Genomic_DNA"/>
</dbReference>
<comment type="caution">
    <text evidence="1">The sequence shown here is derived from an EMBL/GenBank/DDBJ whole genome shotgun (WGS) entry which is preliminary data.</text>
</comment>
<dbReference type="RefSeq" id="WP_113045247.1">
    <property type="nucleotide sequence ID" value="NZ_QMFZ01000005.1"/>
</dbReference>
<evidence type="ECO:0000313" key="1">
    <source>
        <dbReference type="EMBL" id="RBB41097.1"/>
    </source>
</evidence>
<reference evidence="1 2" key="1">
    <citation type="submission" date="2018-06" db="EMBL/GenBank/DDBJ databases">
        <title>Draft genome sequence of Burkholderia reimsis strain BE51 isolated from a French agricultural soil.</title>
        <authorList>
            <person name="Esmaeel Q."/>
        </authorList>
    </citation>
    <scope>NUCLEOTIDE SEQUENCE [LARGE SCALE GENOMIC DNA]</scope>
    <source>
        <strain evidence="1 2">BE51</strain>
    </source>
</reference>
<evidence type="ECO:0000313" key="2">
    <source>
        <dbReference type="Proteomes" id="UP000252458"/>
    </source>
</evidence>
<dbReference type="Proteomes" id="UP000252458">
    <property type="component" value="Unassembled WGS sequence"/>
</dbReference>
<proteinExistence type="predicted"/>
<organism evidence="1 2">
    <name type="scientific">Burkholderia reimsis</name>
    <dbReference type="NCBI Taxonomy" id="2234132"/>
    <lineage>
        <taxon>Bacteria</taxon>
        <taxon>Pseudomonadati</taxon>
        <taxon>Pseudomonadota</taxon>
        <taxon>Betaproteobacteria</taxon>
        <taxon>Burkholderiales</taxon>
        <taxon>Burkholderiaceae</taxon>
        <taxon>Burkholderia</taxon>
    </lineage>
</organism>
<dbReference type="InterPro" id="IPR008727">
    <property type="entry name" value="PAAR_motif"/>
</dbReference>
<dbReference type="Pfam" id="PF05488">
    <property type="entry name" value="PAAR_motif"/>
    <property type="match status" value="1"/>
</dbReference>
<dbReference type="CDD" id="cd14744">
    <property type="entry name" value="PAAR_CT_2"/>
    <property type="match status" value="1"/>
</dbReference>